<evidence type="ECO:0000313" key="4">
    <source>
        <dbReference type="Proteomes" id="UP001589595"/>
    </source>
</evidence>
<dbReference type="InterPro" id="IPR013766">
    <property type="entry name" value="Thioredoxin_domain"/>
</dbReference>
<dbReference type="SUPFAM" id="SSF52833">
    <property type="entry name" value="Thioredoxin-like"/>
    <property type="match status" value="1"/>
</dbReference>
<protein>
    <submittedName>
        <fullName evidence="3">Redoxin domain-containing protein</fullName>
    </submittedName>
</protein>
<feature type="domain" description="Thioredoxin" evidence="2">
    <location>
        <begin position="2"/>
        <end position="160"/>
    </location>
</feature>
<keyword evidence="1" id="KW-0676">Redox-active center</keyword>
<dbReference type="PANTHER" id="PTHR43110">
    <property type="entry name" value="THIOL PEROXIDASE"/>
    <property type="match status" value="1"/>
</dbReference>
<dbReference type="Pfam" id="PF00578">
    <property type="entry name" value="AhpC-TSA"/>
    <property type="match status" value="1"/>
</dbReference>
<organism evidence="3 4">
    <name type="scientific">Halobaculum roseum</name>
    <dbReference type="NCBI Taxonomy" id="2175149"/>
    <lineage>
        <taxon>Archaea</taxon>
        <taxon>Methanobacteriati</taxon>
        <taxon>Methanobacteriota</taxon>
        <taxon>Stenosarchaea group</taxon>
        <taxon>Halobacteria</taxon>
        <taxon>Halobacteriales</taxon>
        <taxon>Haloferacaceae</taxon>
        <taxon>Halobaculum</taxon>
    </lineage>
</organism>
<dbReference type="InterPro" id="IPR050455">
    <property type="entry name" value="Tpx_Peroxidase_subfamily"/>
</dbReference>
<dbReference type="InterPro" id="IPR000866">
    <property type="entry name" value="AhpC/TSA"/>
</dbReference>
<keyword evidence="4" id="KW-1185">Reference proteome</keyword>
<dbReference type="AlphaFoldDB" id="A0ABD5MJA6"/>
<gene>
    <name evidence="3" type="ORF">ACFFOL_00190</name>
</gene>
<evidence type="ECO:0000259" key="2">
    <source>
        <dbReference type="PROSITE" id="PS51352"/>
    </source>
</evidence>
<dbReference type="GeneID" id="67211933"/>
<dbReference type="RefSeq" id="WP_222921732.1">
    <property type="nucleotide sequence ID" value="NZ_CP082286.1"/>
</dbReference>
<dbReference type="EMBL" id="JBHMAJ010000001">
    <property type="protein sequence ID" value="MFB9822605.1"/>
    <property type="molecule type" value="Genomic_DNA"/>
</dbReference>
<sequence>MLTTGDLAPDFSIVGVVRAERDEFSLSETTDAGNHVVLFFYPADFSPVCTPEMCAIRDADFFEATPNVVPWAISGDSTYAHRTFADAYDLGFPLLSDTDHSVAAAYDVKYEEWEGHRGMVKRGVFLIDPDRRVRYAWRSDDAYVKPDLWPLRQALDEAIRGGSVAGDLDEAVSVPDYDTDELERIE</sequence>
<dbReference type="PROSITE" id="PS51352">
    <property type="entry name" value="THIOREDOXIN_2"/>
    <property type="match status" value="1"/>
</dbReference>
<dbReference type="Proteomes" id="UP001589595">
    <property type="component" value="Unassembled WGS sequence"/>
</dbReference>
<comment type="caution">
    <text evidence="3">The sequence shown here is derived from an EMBL/GenBank/DDBJ whole genome shotgun (WGS) entry which is preliminary data.</text>
</comment>
<evidence type="ECO:0000256" key="1">
    <source>
        <dbReference type="ARBA" id="ARBA00023284"/>
    </source>
</evidence>
<dbReference type="InterPro" id="IPR036249">
    <property type="entry name" value="Thioredoxin-like_sf"/>
</dbReference>
<name>A0ABD5MJA6_9EURY</name>
<dbReference type="Gene3D" id="3.40.30.10">
    <property type="entry name" value="Glutaredoxin"/>
    <property type="match status" value="1"/>
</dbReference>
<proteinExistence type="predicted"/>
<evidence type="ECO:0000313" key="3">
    <source>
        <dbReference type="EMBL" id="MFB9822605.1"/>
    </source>
</evidence>
<dbReference type="PANTHER" id="PTHR43110:SF1">
    <property type="entry name" value="THIOL PEROXIDASE"/>
    <property type="match status" value="1"/>
</dbReference>
<reference evidence="3" key="1">
    <citation type="submission" date="2024-09" db="EMBL/GenBank/DDBJ databases">
        <authorList>
            <person name="Sun Q."/>
        </authorList>
    </citation>
    <scope>NUCLEOTIDE SEQUENCE [LARGE SCALE GENOMIC DNA]</scope>
    <source>
        <strain evidence="3">JCM 31273</strain>
    </source>
</reference>
<accession>A0ABD5MJA6</accession>